<evidence type="ECO:0000256" key="4">
    <source>
        <dbReference type="SAM" id="SignalP"/>
    </source>
</evidence>
<dbReference type="AlphaFoldDB" id="A0AA40AU30"/>
<proteinExistence type="inferred from homology"/>
<dbReference type="PANTHER" id="PTHR11069:SF23">
    <property type="entry name" value="LYSOSOMAL ACID GLUCOSYLCERAMIDASE"/>
    <property type="match status" value="1"/>
</dbReference>
<protein>
    <submittedName>
        <fullName evidence="7">Glycoside hydrolase superfamily</fullName>
    </submittedName>
</protein>
<dbReference type="GO" id="GO:0004348">
    <property type="term" value="F:glucosylceramidase activity"/>
    <property type="evidence" value="ECO:0007669"/>
    <property type="project" value="InterPro"/>
</dbReference>
<sequence>MIRLIATIILCAAALAHPVDDSSPSFPSFRSTARPRATHDEARALQHRQAGLTVTVDLSKTYQTIDGFGTSQAFQRAVQMSKLPEAEQRHALDLLFSTTKGAGLSILRNGIGSSPDMSSDHMVSIAPKSPGSPSKDLIFAWDGSDNKQLWVSQEAQHTYGVQTIYADAWSAPGYMKTNGNDANGGSLCGVSGATCSSGDWKQAYANYLVRYIQYYKEANVTITHVGFLNEPELTTSYASMRSNAQQAADFIKVLYPTLQKANLSSVGINCCDAEGWQSQAGMLGTLKSVDDMLSVITAHSYTSSPSSPMNTKHKTWQTEAGDLQGAWTSAWYRSGGAGEGWTWANNVYTALVNANASAYLYWVGVQAGNTNSHMVHISNGKVEASKRLWALGQWSLFVRPGAVRVGTSGSASGVKTAAFRNQDGSVAVVFLNSGGSAAKVGVKLASGGGSGDKAKAWYTDNTHEAAELDASVADGVASANIPSRAMATIVLYPAGSASSASKESRPA</sequence>
<feature type="domain" description="Endo-beta-1,6-galactanase-like" evidence="5">
    <location>
        <begin position="53"/>
        <end position="278"/>
    </location>
</feature>
<dbReference type="EMBL" id="JAUIRO010000003">
    <property type="protein sequence ID" value="KAK0721991.1"/>
    <property type="molecule type" value="Genomic_DNA"/>
</dbReference>
<dbReference type="SUPFAM" id="SSF51445">
    <property type="entry name" value="(Trans)glycosidases"/>
    <property type="match status" value="1"/>
</dbReference>
<evidence type="ECO:0000256" key="1">
    <source>
        <dbReference type="ARBA" id="ARBA00005382"/>
    </source>
</evidence>
<dbReference type="GO" id="GO:0006680">
    <property type="term" value="P:glucosylceramide catabolic process"/>
    <property type="evidence" value="ECO:0007669"/>
    <property type="project" value="TreeGrafter"/>
</dbReference>
<dbReference type="InterPro" id="IPR013780">
    <property type="entry name" value="Glyco_hydro_b"/>
</dbReference>
<dbReference type="InterPro" id="IPR001139">
    <property type="entry name" value="Glyco_hydro_30"/>
</dbReference>
<dbReference type="GeneID" id="85328380"/>
<accession>A0AA40AU30</accession>
<dbReference type="Gene3D" id="3.20.20.80">
    <property type="entry name" value="Glycosidases"/>
    <property type="match status" value="1"/>
</dbReference>
<dbReference type="Pfam" id="PF14587">
    <property type="entry name" value="Glyco_hydr_30_2"/>
    <property type="match status" value="1"/>
</dbReference>
<dbReference type="SUPFAM" id="SSF51011">
    <property type="entry name" value="Glycosyl hydrolase domain"/>
    <property type="match status" value="1"/>
</dbReference>
<gene>
    <name evidence="7" type="ORF">B0T26DRAFT_749458</name>
</gene>
<keyword evidence="3 7" id="KW-0378">Hydrolase</keyword>
<feature type="signal peptide" evidence="4">
    <location>
        <begin position="1"/>
        <end position="16"/>
    </location>
</feature>
<evidence type="ECO:0000313" key="8">
    <source>
        <dbReference type="Proteomes" id="UP001172101"/>
    </source>
</evidence>
<dbReference type="InterPro" id="IPR033452">
    <property type="entry name" value="GH30_C"/>
</dbReference>
<feature type="domain" description="Glycosyl hydrolase family 30 beta sandwich" evidence="6">
    <location>
        <begin position="401"/>
        <end position="489"/>
    </location>
</feature>
<evidence type="ECO:0000259" key="6">
    <source>
        <dbReference type="Pfam" id="PF17189"/>
    </source>
</evidence>
<keyword evidence="8" id="KW-1185">Reference proteome</keyword>
<evidence type="ECO:0000256" key="2">
    <source>
        <dbReference type="ARBA" id="ARBA00022729"/>
    </source>
</evidence>
<feature type="chain" id="PRO_5041344057" evidence="4">
    <location>
        <begin position="17"/>
        <end position="507"/>
    </location>
</feature>
<dbReference type="InterPro" id="IPR017853">
    <property type="entry name" value="GH"/>
</dbReference>
<dbReference type="RefSeq" id="XP_060297915.1">
    <property type="nucleotide sequence ID" value="XM_060445110.1"/>
</dbReference>
<keyword evidence="2 4" id="KW-0732">Signal</keyword>
<evidence type="ECO:0000313" key="7">
    <source>
        <dbReference type="EMBL" id="KAK0721991.1"/>
    </source>
</evidence>
<dbReference type="PANTHER" id="PTHR11069">
    <property type="entry name" value="GLUCOSYLCERAMIDASE"/>
    <property type="match status" value="1"/>
</dbReference>
<organism evidence="7 8">
    <name type="scientific">Lasiosphaeria miniovina</name>
    <dbReference type="NCBI Taxonomy" id="1954250"/>
    <lineage>
        <taxon>Eukaryota</taxon>
        <taxon>Fungi</taxon>
        <taxon>Dikarya</taxon>
        <taxon>Ascomycota</taxon>
        <taxon>Pezizomycotina</taxon>
        <taxon>Sordariomycetes</taxon>
        <taxon>Sordariomycetidae</taxon>
        <taxon>Sordariales</taxon>
        <taxon>Lasiosphaeriaceae</taxon>
        <taxon>Lasiosphaeria</taxon>
    </lineage>
</organism>
<name>A0AA40AU30_9PEZI</name>
<dbReference type="Pfam" id="PF17189">
    <property type="entry name" value="Glyco_hydro_30C"/>
    <property type="match status" value="1"/>
</dbReference>
<evidence type="ECO:0000256" key="3">
    <source>
        <dbReference type="ARBA" id="ARBA00022801"/>
    </source>
</evidence>
<evidence type="ECO:0000259" key="5">
    <source>
        <dbReference type="Pfam" id="PF14587"/>
    </source>
</evidence>
<reference evidence="7" key="1">
    <citation type="submission" date="2023-06" db="EMBL/GenBank/DDBJ databases">
        <title>Genome-scale phylogeny and comparative genomics of the fungal order Sordariales.</title>
        <authorList>
            <consortium name="Lawrence Berkeley National Laboratory"/>
            <person name="Hensen N."/>
            <person name="Bonometti L."/>
            <person name="Westerberg I."/>
            <person name="Brannstrom I.O."/>
            <person name="Guillou S."/>
            <person name="Cros-Aarteil S."/>
            <person name="Calhoun S."/>
            <person name="Haridas S."/>
            <person name="Kuo A."/>
            <person name="Mondo S."/>
            <person name="Pangilinan J."/>
            <person name="Riley R."/>
            <person name="LaButti K."/>
            <person name="Andreopoulos B."/>
            <person name="Lipzen A."/>
            <person name="Chen C."/>
            <person name="Yanf M."/>
            <person name="Daum C."/>
            <person name="Ng V."/>
            <person name="Clum A."/>
            <person name="Steindorff A."/>
            <person name="Ohm R."/>
            <person name="Martin F."/>
            <person name="Silar P."/>
            <person name="Natvig D."/>
            <person name="Lalanne C."/>
            <person name="Gautier V."/>
            <person name="Ament-velasquez S.L."/>
            <person name="Kruys A."/>
            <person name="Hutchinson M.I."/>
            <person name="Powell A.J."/>
            <person name="Barry K."/>
            <person name="Miller A.N."/>
            <person name="Grigoriev I.V."/>
            <person name="Debuchy R."/>
            <person name="Gladieux P."/>
            <person name="Thoren M.H."/>
            <person name="Johannesson H."/>
        </authorList>
    </citation>
    <scope>NUCLEOTIDE SEQUENCE</scope>
    <source>
        <strain evidence="7">SMH2392-1A</strain>
    </source>
</reference>
<dbReference type="InterPro" id="IPR039514">
    <property type="entry name" value="6GAL-like"/>
</dbReference>
<comment type="similarity">
    <text evidence="1">Belongs to the glycosyl hydrolase 30 family.</text>
</comment>
<dbReference type="Gene3D" id="2.60.40.1180">
    <property type="entry name" value="Golgi alpha-mannosidase II"/>
    <property type="match status" value="1"/>
</dbReference>
<dbReference type="GO" id="GO:0016020">
    <property type="term" value="C:membrane"/>
    <property type="evidence" value="ECO:0007669"/>
    <property type="project" value="GOC"/>
</dbReference>
<comment type="caution">
    <text evidence="7">The sequence shown here is derived from an EMBL/GenBank/DDBJ whole genome shotgun (WGS) entry which is preliminary data.</text>
</comment>
<dbReference type="Proteomes" id="UP001172101">
    <property type="component" value="Unassembled WGS sequence"/>
</dbReference>